<feature type="compositionally biased region" description="Basic residues" evidence="1">
    <location>
        <begin position="124"/>
        <end position="133"/>
    </location>
</feature>
<dbReference type="AlphaFoldDB" id="A0AAD6WPI1"/>
<accession>A0AAD6WPI1</accession>
<keyword evidence="3" id="KW-1185">Reference proteome</keyword>
<feature type="compositionally biased region" description="Basic and acidic residues" evidence="1">
    <location>
        <begin position="134"/>
        <end position="145"/>
    </location>
</feature>
<dbReference type="Proteomes" id="UP001218188">
    <property type="component" value="Unassembled WGS sequence"/>
</dbReference>
<evidence type="ECO:0000256" key="1">
    <source>
        <dbReference type="SAM" id="MobiDB-lite"/>
    </source>
</evidence>
<evidence type="ECO:0000313" key="3">
    <source>
        <dbReference type="Proteomes" id="UP001218188"/>
    </source>
</evidence>
<feature type="region of interest" description="Disordered" evidence="1">
    <location>
        <begin position="98"/>
        <end position="147"/>
    </location>
</feature>
<reference evidence="2" key="1">
    <citation type="submission" date="2023-03" db="EMBL/GenBank/DDBJ databases">
        <title>Massive genome expansion in bonnet fungi (Mycena s.s.) driven by repeated elements and novel gene families across ecological guilds.</title>
        <authorList>
            <consortium name="Lawrence Berkeley National Laboratory"/>
            <person name="Harder C.B."/>
            <person name="Miyauchi S."/>
            <person name="Viragh M."/>
            <person name="Kuo A."/>
            <person name="Thoen E."/>
            <person name="Andreopoulos B."/>
            <person name="Lu D."/>
            <person name="Skrede I."/>
            <person name="Drula E."/>
            <person name="Henrissat B."/>
            <person name="Morin E."/>
            <person name="Kohler A."/>
            <person name="Barry K."/>
            <person name="LaButti K."/>
            <person name="Morin E."/>
            <person name="Salamov A."/>
            <person name="Lipzen A."/>
            <person name="Mereny Z."/>
            <person name="Hegedus B."/>
            <person name="Baldrian P."/>
            <person name="Stursova M."/>
            <person name="Weitz H."/>
            <person name="Taylor A."/>
            <person name="Grigoriev I.V."/>
            <person name="Nagy L.G."/>
            <person name="Martin F."/>
            <person name="Kauserud H."/>
        </authorList>
    </citation>
    <scope>NUCLEOTIDE SEQUENCE</scope>
    <source>
        <strain evidence="2">CBHHK200</strain>
    </source>
</reference>
<feature type="compositionally biased region" description="Basic and acidic residues" evidence="1">
    <location>
        <begin position="98"/>
        <end position="113"/>
    </location>
</feature>
<feature type="region of interest" description="Disordered" evidence="1">
    <location>
        <begin position="169"/>
        <end position="236"/>
    </location>
</feature>
<gene>
    <name evidence="2" type="ORF">C8F04DRAFT_1198263</name>
</gene>
<organism evidence="2 3">
    <name type="scientific">Mycena alexandri</name>
    <dbReference type="NCBI Taxonomy" id="1745969"/>
    <lineage>
        <taxon>Eukaryota</taxon>
        <taxon>Fungi</taxon>
        <taxon>Dikarya</taxon>
        <taxon>Basidiomycota</taxon>
        <taxon>Agaricomycotina</taxon>
        <taxon>Agaricomycetes</taxon>
        <taxon>Agaricomycetidae</taxon>
        <taxon>Agaricales</taxon>
        <taxon>Marasmiineae</taxon>
        <taxon>Mycenaceae</taxon>
        <taxon>Mycena</taxon>
    </lineage>
</organism>
<comment type="caution">
    <text evidence="2">The sequence shown here is derived from an EMBL/GenBank/DDBJ whole genome shotgun (WGS) entry which is preliminary data.</text>
</comment>
<name>A0AAD6WPI1_9AGAR</name>
<sequence>MRDDTGLKKGRLTMYQYKQSRWLQNLVIKKARTVDANPIRPDALASGEPSHIALTAFRPPQITQIILYVEAGNEPTKACLPSGPLSILAYHLSPCKRERCSHKEEADGRARYEDEAEDEDERKRKGKGKKKTRRTEGERAGRRVIPDAQSRRMCIGVRYARGMIVRNRGRWDPRHGQGGEGRGTEVGKKVDRDGGGEGKKKKAGKDRTRQAPVGEIKMAMATKTPLPLPSINDVPPINESALYCERKQE</sequence>
<protein>
    <submittedName>
        <fullName evidence="2">Uncharacterized protein</fullName>
    </submittedName>
</protein>
<feature type="compositionally biased region" description="Basic and acidic residues" evidence="1">
    <location>
        <begin position="169"/>
        <end position="198"/>
    </location>
</feature>
<evidence type="ECO:0000313" key="2">
    <source>
        <dbReference type="EMBL" id="KAJ7018936.1"/>
    </source>
</evidence>
<proteinExistence type="predicted"/>
<dbReference type="EMBL" id="JARJCM010000314">
    <property type="protein sequence ID" value="KAJ7018936.1"/>
    <property type="molecule type" value="Genomic_DNA"/>
</dbReference>